<evidence type="ECO:0000313" key="3">
    <source>
        <dbReference type="Proteomes" id="UP000799441"/>
    </source>
</evidence>
<dbReference type="AlphaFoldDB" id="A0A9P4UV02"/>
<evidence type="ECO:0000256" key="1">
    <source>
        <dbReference type="SAM" id="MobiDB-lite"/>
    </source>
</evidence>
<proteinExistence type="predicted"/>
<name>A0A9P4UV02_9PEZI</name>
<feature type="region of interest" description="Disordered" evidence="1">
    <location>
        <begin position="85"/>
        <end position="107"/>
    </location>
</feature>
<protein>
    <recommendedName>
        <fullName evidence="4">C2H2-type domain-containing protein</fullName>
    </recommendedName>
</protein>
<sequence>MIIIASTNTSLYLYSARHTTTINPASCYHTTNAKPSDKHPILVSTHNVQRHLKYVHNPEQQQRFECEMPGCKRVGSHPFTRRDKYTDHLREVHGMDIPKRQQGSRSP</sequence>
<evidence type="ECO:0000313" key="2">
    <source>
        <dbReference type="EMBL" id="KAF2726268.1"/>
    </source>
</evidence>
<dbReference type="EMBL" id="MU003765">
    <property type="protein sequence ID" value="KAF2726268.1"/>
    <property type="molecule type" value="Genomic_DNA"/>
</dbReference>
<feature type="compositionally biased region" description="Basic and acidic residues" evidence="1">
    <location>
        <begin position="85"/>
        <end position="99"/>
    </location>
</feature>
<keyword evidence="3" id="KW-1185">Reference proteome</keyword>
<dbReference type="Proteomes" id="UP000799441">
    <property type="component" value="Unassembled WGS sequence"/>
</dbReference>
<organism evidence="2 3">
    <name type="scientific">Polychaeton citri CBS 116435</name>
    <dbReference type="NCBI Taxonomy" id="1314669"/>
    <lineage>
        <taxon>Eukaryota</taxon>
        <taxon>Fungi</taxon>
        <taxon>Dikarya</taxon>
        <taxon>Ascomycota</taxon>
        <taxon>Pezizomycotina</taxon>
        <taxon>Dothideomycetes</taxon>
        <taxon>Dothideomycetidae</taxon>
        <taxon>Capnodiales</taxon>
        <taxon>Capnodiaceae</taxon>
        <taxon>Polychaeton</taxon>
    </lineage>
</organism>
<dbReference type="Gene3D" id="3.30.160.60">
    <property type="entry name" value="Classic Zinc Finger"/>
    <property type="match status" value="1"/>
</dbReference>
<comment type="caution">
    <text evidence="2">The sequence shown here is derived from an EMBL/GenBank/DDBJ whole genome shotgun (WGS) entry which is preliminary data.</text>
</comment>
<gene>
    <name evidence="2" type="ORF">K431DRAFT_290120</name>
</gene>
<dbReference type="OrthoDB" id="2687452at2759"/>
<evidence type="ECO:0008006" key="4">
    <source>
        <dbReference type="Google" id="ProtNLM"/>
    </source>
</evidence>
<reference evidence="2" key="1">
    <citation type="journal article" date="2020" name="Stud. Mycol.">
        <title>101 Dothideomycetes genomes: a test case for predicting lifestyles and emergence of pathogens.</title>
        <authorList>
            <person name="Haridas S."/>
            <person name="Albert R."/>
            <person name="Binder M."/>
            <person name="Bloem J."/>
            <person name="Labutti K."/>
            <person name="Salamov A."/>
            <person name="Andreopoulos B."/>
            <person name="Baker S."/>
            <person name="Barry K."/>
            <person name="Bills G."/>
            <person name="Bluhm B."/>
            <person name="Cannon C."/>
            <person name="Castanera R."/>
            <person name="Culley D."/>
            <person name="Daum C."/>
            <person name="Ezra D."/>
            <person name="Gonzalez J."/>
            <person name="Henrissat B."/>
            <person name="Kuo A."/>
            <person name="Liang C."/>
            <person name="Lipzen A."/>
            <person name="Lutzoni F."/>
            <person name="Magnuson J."/>
            <person name="Mondo S."/>
            <person name="Nolan M."/>
            <person name="Ohm R."/>
            <person name="Pangilinan J."/>
            <person name="Park H.-J."/>
            <person name="Ramirez L."/>
            <person name="Alfaro M."/>
            <person name="Sun H."/>
            <person name="Tritt A."/>
            <person name="Yoshinaga Y."/>
            <person name="Zwiers L.-H."/>
            <person name="Turgeon B."/>
            <person name="Goodwin S."/>
            <person name="Spatafora J."/>
            <person name="Crous P."/>
            <person name="Grigoriev I."/>
        </authorList>
    </citation>
    <scope>NUCLEOTIDE SEQUENCE</scope>
    <source>
        <strain evidence="2">CBS 116435</strain>
    </source>
</reference>
<accession>A0A9P4UV02</accession>